<keyword evidence="1" id="KW-1133">Transmembrane helix</keyword>
<reference evidence="2" key="1">
    <citation type="journal article" date="2023" name="Mol. Phylogenet. Evol.">
        <title>Genome-scale phylogeny and comparative genomics of the fungal order Sordariales.</title>
        <authorList>
            <person name="Hensen N."/>
            <person name="Bonometti L."/>
            <person name="Westerberg I."/>
            <person name="Brannstrom I.O."/>
            <person name="Guillou S."/>
            <person name="Cros-Aarteil S."/>
            <person name="Calhoun S."/>
            <person name="Haridas S."/>
            <person name="Kuo A."/>
            <person name="Mondo S."/>
            <person name="Pangilinan J."/>
            <person name="Riley R."/>
            <person name="LaButti K."/>
            <person name="Andreopoulos B."/>
            <person name="Lipzen A."/>
            <person name="Chen C."/>
            <person name="Yan M."/>
            <person name="Daum C."/>
            <person name="Ng V."/>
            <person name="Clum A."/>
            <person name="Steindorff A."/>
            <person name="Ohm R.A."/>
            <person name="Martin F."/>
            <person name="Silar P."/>
            <person name="Natvig D.O."/>
            <person name="Lalanne C."/>
            <person name="Gautier V."/>
            <person name="Ament-Velasquez S.L."/>
            <person name="Kruys A."/>
            <person name="Hutchinson M.I."/>
            <person name="Powell A.J."/>
            <person name="Barry K."/>
            <person name="Miller A.N."/>
            <person name="Grigoriev I.V."/>
            <person name="Debuchy R."/>
            <person name="Gladieux P."/>
            <person name="Hiltunen Thoren M."/>
            <person name="Johannesson H."/>
        </authorList>
    </citation>
    <scope>NUCLEOTIDE SEQUENCE</scope>
    <source>
        <strain evidence="2">CBS 315.58</strain>
    </source>
</reference>
<name>A0AAN7B074_9PEZI</name>
<keyword evidence="3" id="KW-1185">Reference proteome</keyword>
<feature type="transmembrane region" description="Helical" evidence="1">
    <location>
        <begin position="31"/>
        <end position="50"/>
    </location>
</feature>
<sequence>MQLLDNLQGNSTALRETRGPSWLDNPDYRGTASIIWSSLITLVACVYSAIHLNIPAPGKNGEWAVLRTKFLWVLIALVAPEVVLVTAFTQFLKAWWLRYELQRLQTSNSTAPAQTPVSLRYCFFVVMGGVRHVFDDVLDDDEIRWLNDRIQESTAVLSPEGVLQLAMLGHSVTVPDSAIEERSKASIIQKCLVLAQVFWMGLQCMVRVGYGFPLALIEIHVLVHVVCAAVMYAFWLKKPLDIREPIVLDSKDIDGVLLLMLELQILASPVAAKTFYIHPPMRPDNAVSSTPPETKTYLGRFDSEAHGTRKSEKMKWVALPRNGGRLLKGEALPCGISFPDETSISGRWLRRLEAVAKVLDDLEQGSRRTGALKSLYPDEFYHVAFARPGANINLELAAGKGSRNLSTRKLMDWVFWVGLLVLPAFYGGVHLSAWKYNFPSTIEAQWWRISCFVVIGGVLVWPCLSCVVVPFVAILTRCQDDKMLDVAVSVTGLIFVLVNIFCRLFLLLDSFIALRASPVGVYLTPPWLQMLPHL</sequence>
<keyword evidence="1" id="KW-0472">Membrane</keyword>
<dbReference type="EMBL" id="MU863878">
    <property type="protein sequence ID" value="KAK4205012.1"/>
    <property type="molecule type" value="Genomic_DNA"/>
</dbReference>
<feature type="transmembrane region" description="Helical" evidence="1">
    <location>
        <begin position="413"/>
        <end position="434"/>
    </location>
</feature>
<gene>
    <name evidence="2" type="ORF">QBC40DRAFT_325615</name>
</gene>
<dbReference type="PANTHER" id="PTHR35043">
    <property type="entry name" value="TRANSCRIPTION FACTOR DOMAIN-CONTAINING PROTEIN"/>
    <property type="match status" value="1"/>
</dbReference>
<accession>A0AAN7B074</accession>
<dbReference type="PANTHER" id="PTHR35043:SF7">
    <property type="entry name" value="TRANSCRIPTION FACTOR DOMAIN-CONTAINING PROTEIN"/>
    <property type="match status" value="1"/>
</dbReference>
<dbReference type="AlphaFoldDB" id="A0AAN7B074"/>
<comment type="caution">
    <text evidence="2">The sequence shown here is derived from an EMBL/GenBank/DDBJ whole genome shotgun (WGS) entry which is preliminary data.</text>
</comment>
<protein>
    <submittedName>
        <fullName evidence="2">Uncharacterized protein</fullName>
    </submittedName>
</protein>
<evidence type="ECO:0000256" key="1">
    <source>
        <dbReference type="SAM" id="Phobius"/>
    </source>
</evidence>
<feature type="transmembrane region" description="Helical" evidence="1">
    <location>
        <begin position="216"/>
        <end position="236"/>
    </location>
</feature>
<organism evidence="2 3">
    <name type="scientific">Triangularia verruculosa</name>
    <dbReference type="NCBI Taxonomy" id="2587418"/>
    <lineage>
        <taxon>Eukaryota</taxon>
        <taxon>Fungi</taxon>
        <taxon>Dikarya</taxon>
        <taxon>Ascomycota</taxon>
        <taxon>Pezizomycotina</taxon>
        <taxon>Sordariomycetes</taxon>
        <taxon>Sordariomycetidae</taxon>
        <taxon>Sordariales</taxon>
        <taxon>Podosporaceae</taxon>
        <taxon>Triangularia</taxon>
    </lineage>
</organism>
<proteinExistence type="predicted"/>
<keyword evidence="1" id="KW-0812">Transmembrane</keyword>
<reference evidence="2" key="2">
    <citation type="submission" date="2023-05" db="EMBL/GenBank/DDBJ databases">
        <authorList>
            <consortium name="Lawrence Berkeley National Laboratory"/>
            <person name="Steindorff A."/>
            <person name="Hensen N."/>
            <person name="Bonometti L."/>
            <person name="Westerberg I."/>
            <person name="Brannstrom I.O."/>
            <person name="Guillou S."/>
            <person name="Cros-Aarteil S."/>
            <person name="Calhoun S."/>
            <person name="Haridas S."/>
            <person name="Kuo A."/>
            <person name="Mondo S."/>
            <person name="Pangilinan J."/>
            <person name="Riley R."/>
            <person name="Labutti K."/>
            <person name="Andreopoulos B."/>
            <person name="Lipzen A."/>
            <person name="Chen C."/>
            <person name="Yanf M."/>
            <person name="Daum C."/>
            <person name="Ng V."/>
            <person name="Clum A."/>
            <person name="Ohm R."/>
            <person name="Martin F."/>
            <person name="Silar P."/>
            <person name="Natvig D."/>
            <person name="Lalanne C."/>
            <person name="Gautier V."/>
            <person name="Ament-Velasquez S.L."/>
            <person name="Kruys A."/>
            <person name="Hutchinson M.I."/>
            <person name="Powell A.J."/>
            <person name="Barry K."/>
            <person name="Miller A.N."/>
            <person name="Grigoriev I.V."/>
            <person name="Debuchy R."/>
            <person name="Gladieux P."/>
            <person name="Thoren M.H."/>
            <person name="Johannesson H."/>
        </authorList>
    </citation>
    <scope>NUCLEOTIDE SEQUENCE</scope>
    <source>
        <strain evidence="2">CBS 315.58</strain>
    </source>
</reference>
<feature type="transmembrane region" description="Helical" evidence="1">
    <location>
        <begin position="70"/>
        <end position="92"/>
    </location>
</feature>
<dbReference type="Proteomes" id="UP001303160">
    <property type="component" value="Unassembled WGS sequence"/>
</dbReference>
<evidence type="ECO:0000313" key="2">
    <source>
        <dbReference type="EMBL" id="KAK4205012.1"/>
    </source>
</evidence>
<feature type="transmembrane region" description="Helical" evidence="1">
    <location>
        <begin position="486"/>
        <end position="508"/>
    </location>
</feature>
<evidence type="ECO:0000313" key="3">
    <source>
        <dbReference type="Proteomes" id="UP001303160"/>
    </source>
</evidence>
<feature type="transmembrane region" description="Helical" evidence="1">
    <location>
        <begin position="446"/>
        <end position="474"/>
    </location>
</feature>